<organism evidence="1 2">
    <name type="scientific">Candidatus Brocadia fulgida</name>
    <dbReference type="NCBI Taxonomy" id="380242"/>
    <lineage>
        <taxon>Bacteria</taxon>
        <taxon>Pseudomonadati</taxon>
        <taxon>Planctomycetota</taxon>
        <taxon>Candidatus Brocadiia</taxon>
        <taxon>Candidatus Brocadiales</taxon>
        <taxon>Candidatus Brocadiaceae</taxon>
        <taxon>Candidatus Brocadia</taxon>
    </lineage>
</organism>
<protein>
    <recommendedName>
        <fullName evidence="3">Transposase</fullName>
    </recommendedName>
</protein>
<reference evidence="1 2" key="1">
    <citation type="journal article" date="2013" name="BMC Microbiol.">
        <title>Identification of the type II cytochrome c maturation pathway in anammox bacteria by comparative genomics.</title>
        <authorList>
            <person name="Ferousi C."/>
            <person name="Speth D.R."/>
            <person name="Reimann J."/>
            <person name="Op den Camp H.J."/>
            <person name="Allen J.W."/>
            <person name="Keltjens J.T."/>
            <person name="Jetten M.S."/>
        </authorList>
    </citation>
    <scope>NUCLEOTIDE SEQUENCE [LARGE SCALE GENOMIC DNA]</scope>
    <source>
        <strain evidence="1">RU1</strain>
    </source>
</reference>
<dbReference type="EMBL" id="LAQJ01000234">
    <property type="protein sequence ID" value="KKO18791.1"/>
    <property type="molecule type" value="Genomic_DNA"/>
</dbReference>
<dbReference type="Pfam" id="PF13384">
    <property type="entry name" value="HTH_23"/>
    <property type="match status" value="1"/>
</dbReference>
<dbReference type="Proteomes" id="UP000034954">
    <property type="component" value="Unassembled WGS sequence"/>
</dbReference>
<dbReference type="SUPFAM" id="SSF46689">
    <property type="entry name" value="Homeodomain-like"/>
    <property type="match status" value="1"/>
</dbReference>
<keyword evidence="2" id="KW-1185">Reference proteome</keyword>
<evidence type="ECO:0008006" key="3">
    <source>
        <dbReference type="Google" id="ProtNLM"/>
    </source>
</evidence>
<dbReference type="AlphaFoldDB" id="A0A0M2UUX4"/>
<dbReference type="InterPro" id="IPR009057">
    <property type="entry name" value="Homeodomain-like_sf"/>
</dbReference>
<gene>
    <name evidence="1" type="ORF">BROFUL_02501</name>
</gene>
<evidence type="ECO:0000313" key="2">
    <source>
        <dbReference type="Proteomes" id="UP000034954"/>
    </source>
</evidence>
<name>A0A0M2UUX4_9BACT</name>
<sequence length="76" mass="8715">MAYGYSIDHATLEIMRMTAVRMVKRGIRVEDIAEGMRLNRSTVFGWLQKYRQHGLNPTFAIRGVCNPLSQENQGVM</sequence>
<comment type="caution">
    <text evidence="1">The sequence shown here is derived from an EMBL/GenBank/DDBJ whole genome shotgun (WGS) entry which is preliminary data.</text>
</comment>
<accession>A0A0M2UUX4</accession>
<evidence type="ECO:0000313" key="1">
    <source>
        <dbReference type="EMBL" id="KKO18791.1"/>
    </source>
</evidence>
<proteinExistence type="predicted"/>